<proteinExistence type="predicted"/>
<dbReference type="AlphaFoldDB" id="A0A7X5ZXI3"/>
<sequence length="140" mass="15575">MMKLTSDAVEVVNRNALVTVALNQGYNAYLPVYDNGIDLILLNEATGDTKLVQLKGRWTIDKKYIGRDIWIAFPDRGVWYVAPHDEMLRLGERHTTTSSWARGTYSKSPLSRSDCEELASYRFGDPDTVMDDAAALSAGG</sequence>
<evidence type="ECO:0008006" key="3">
    <source>
        <dbReference type="Google" id="ProtNLM"/>
    </source>
</evidence>
<evidence type="ECO:0000313" key="2">
    <source>
        <dbReference type="Proteomes" id="UP000564677"/>
    </source>
</evidence>
<comment type="caution">
    <text evidence="1">The sequence shown here is derived from an EMBL/GenBank/DDBJ whole genome shotgun (WGS) entry which is preliminary data.</text>
</comment>
<dbReference type="Proteomes" id="UP000564677">
    <property type="component" value="Unassembled WGS sequence"/>
</dbReference>
<protein>
    <recommendedName>
        <fullName evidence="3">PD(D/E)XK endonuclease domain-containing protein</fullName>
    </recommendedName>
</protein>
<dbReference type="EMBL" id="JAASQV010000006">
    <property type="protein sequence ID" value="NIJ67290.1"/>
    <property type="molecule type" value="Genomic_DNA"/>
</dbReference>
<gene>
    <name evidence="1" type="ORF">FHR20_004272</name>
</gene>
<keyword evidence="2" id="KW-1185">Reference proteome</keyword>
<name>A0A7X5ZXI3_9SPHN</name>
<reference evidence="1 2" key="1">
    <citation type="submission" date="2020-03" db="EMBL/GenBank/DDBJ databases">
        <title>Genomic Encyclopedia of Type Strains, Phase IV (KMG-IV): sequencing the most valuable type-strain genomes for metagenomic binning, comparative biology and taxonomic classification.</title>
        <authorList>
            <person name="Goeker M."/>
        </authorList>
    </citation>
    <scope>NUCLEOTIDE SEQUENCE [LARGE SCALE GENOMIC DNA]</scope>
    <source>
        <strain evidence="1 2">DSM 4733</strain>
    </source>
</reference>
<evidence type="ECO:0000313" key="1">
    <source>
        <dbReference type="EMBL" id="NIJ67290.1"/>
    </source>
</evidence>
<organism evidence="1 2">
    <name type="scientific">Sphingomonas leidyi</name>
    <dbReference type="NCBI Taxonomy" id="68569"/>
    <lineage>
        <taxon>Bacteria</taxon>
        <taxon>Pseudomonadati</taxon>
        <taxon>Pseudomonadota</taxon>
        <taxon>Alphaproteobacteria</taxon>
        <taxon>Sphingomonadales</taxon>
        <taxon>Sphingomonadaceae</taxon>
        <taxon>Sphingomonas</taxon>
    </lineage>
</organism>
<accession>A0A7X5ZXI3</accession>
<dbReference type="RefSeq" id="WP_052742500.1">
    <property type="nucleotide sequence ID" value="NZ_JAASQV010000006.1"/>
</dbReference>